<name>M2R8X3_CERS8</name>
<dbReference type="AlphaFoldDB" id="M2R8X3"/>
<accession>M2R8X3</accession>
<organism evidence="1 2">
    <name type="scientific">Ceriporiopsis subvermispora (strain B)</name>
    <name type="common">White-rot fungus</name>
    <name type="synonym">Gelatoporia subvermispora</name>
    <dbReference type="NCBI Taxonomy" id="914234"/>
    <lineage>
        <taxon>Eukaryota</taxon>
        <taxon>Fungi</taxon>
        <taxon>Dikarya</taxon>
        <taxon>Basidiomycota</taxon>
        <taxon>Agaricomycotina</taxon>
        <taxon>Agaricomycetes</taxon>
        <taxon>Polyporales</taxon>
        <taxon>Gelatoporiaceae</taxon>
        <taxon>Gelatoporia</taxon>
    </lineage>
</organism>
<dbReference type="Proteomes" id="UP000016930">
    <property type="component" value="Unassembled WGS sequence"/>
</dbReference>
<dbReference type="HOGENOM" id="CLU_792257_0_0_1"/>
<protein>
    <submittedName>
        <fullName evidence="1">Uncharacterized protein</fullName>
    </submittedName>
</protein>
<evidence type="ECO:0000313" key="2">
    <source>
        <dbReference type="Proteomes" id="UP000016930"/>
    </source>
</evidence>
<sequence length="350" mass="39925">MTQSLPHRDNSWAEAFRALRLRYYPDPPSNLAELEHDFATQWMLHTSVPGALGHATGISCNIQSSITAVRKQYMNLPMWTKGRIAVPEKYKIDLHSMDATSQDIEQLAISLCLNFIENGPHRRWIEWYSGGDVDPHIPQLYIRDDATSEQRASLLSIFASKIPSLQLANELRHENILEPFLRDLLRADAGLCQFLRPYAVSEVESVGLFPLVAIVDGREHSDAMKESRLFTIMAFSLQRAMVALIIQHYQAQGWKLDRELTADDASIMLSGVLYTYSIIFDEDHLVIFANYPDVVDVDDGYAWIFRQEYVATIGLKRPLSDICRFQVAHAMLAIEHHIHRLQLLLGLSYS</sequence>
<dbReference type="STRING" id="914234.M2R8X3"/>
<proteinExistence type="predicted"/>
<gene>
    <name evidence="1" type="ORF">CERSUDRAFT_125395</name>
</gene>
<reference evidence="1 2" key="1">
    <citation type="journal article" date="2012" name="Proc. Natl. Acad. Sci. U.S.A.">
        <title>Comparative genomics of Ceriporiopsis subvermispora and Phanerochaete chrysosporium provide insight into selective ligninolysis.</title>
        <authorList>
            <person name="Fernandez-Fueyo E."/>
            <person name="Ruiz-Duenas F.J."/>
            <person name="Ferreira P."/>
            <person name="Floudas D."/>
            <person name="Hibbett D.S."/>
            <person name="Canessa P."/>
            <person name="Larrondo L.F."/>
            <person name="James T.Y."/>
            <person name="Seelenfreund D."/>
            <person name="Lobos S."/>
            <person name="Polanco R."/>
            <person name="Tello M."/>
            <person name="Honda Y."/>
            <person name="Watanabe T."/>
            <person name="Watanabe T."/>
            <person name="Ryu J.S."/>
            <person name="Kubicek C.P."/>
            <person name="Schmoll M."/>
            <person name="Gaskell J."/>
            <person name="Hammel K.E."/>
            <person name="St John F.J."/>
            <person name="Vanden Wymelenberg A."/>
            <person name="Sabat G."/>
            <person name="Splinter BonDurant S."/>
            <person name="Syed K."/>
            <person name="Yadav J.S."/>
            <person name="Doddapaneni H."/>
            <person name="Subramanian V."/>
            <person name="Lavin J.L."/>
            <person name="Oguiza J.A."/>
            <person name="Perez G."/>
            <person name="Pisabarro A.G."/>
            <person name="Ramirez L."/>
            <person name="Santoyo F."/>
            <person name="Master E."/>
            <person name="Coutinho P.M."/>
            <person name="Henrissat B."/>
            <person name="Lombard V."/>
            <person name="Magnuson J.K."/>
            <person name="Kuees U."/>
            <person name="Hori C."/>
            <person name="Igarashi K."/>
            <person name="Samejima M."/>
            <person name="Held B.W."/>
            <person name="Barry K.W."/>
            <person name="LaButti K.M."/>
            <person name="Lapidus A."/>
            <person name="Lindquist E.A."/>
            <person name="Lucas S.M."/>
            <person name="Riley R."/>
            <person name="Salamov A.A."/>
            <person name="Hoffmeister D."/>
            <person name="Schwenk D."/>
            <person name="Hadar Y."/>
            <person name="Yarden O."/>
            <person name="de Vries R.P."/>
            <person name="Wiebenga A."/>
            <person name="Stenlid J."/>
            <person name="Eastwood D."/>
            <person name="Grigoriev I.V."/>
            <person name="Berka R.M."/>
            <person name="Blanchette R.A."/>
            <person name="Kersten P."/>
            <person name="Martinez A.T."/>
            <person name="Vicuna R."/>
            <person name="Cullen D."/>
        </authorList>
    </citation>
    <scope>NUCLEOTIDE SEQUENCE [LARGE SCALE GENOMIC DNA]</scope>
    <source>
        <strain evidence="1 2">B</strain>
    </source>
</reference>
<keyword evidence="2" id="KW-1185">Reference proteome</keyword>
<evidence type="ECO:0000313" key="1">
    <source>
        <dbReference type="EMBL" id="EMD34872.1"/>
    </source>
</evidence>
<dbReference type="EMBL" id="KB445802">
    <property type="protein sequence ID" value="EMD34872.1"/>
    <property type="molecule type" value="Genomic_DNA"/>
</dbReference>